<dbReference type="GeneID" id="55477055"/>
<evidence type="ECO:0000313" key="1">
    <source>
        <dbReference type="EMBL" id="OOM09098.1"/>
    </source>
</evidence>
<dbReference type="Proteomes" id="UP000191154">
    <property type="component" value="Unassembled WGS sequence"/>
</dbReference>
<gene>
    <name evidence="1" type="ORF">CLOSAC_33780</name>
</gene>
<comment type="caution">
    <text evidence="1">The sequence shown here is derived from an EMBL/GenBank/DDBJ whole genome shotgun (WGS) entry which is preliminary data.</text>
</comment>
<accession>A0A1S8MY24</accession>
<reference evidence="1 2" key="1">
    <citation type="submission" date="2016-05" db="EMBL/GenBank/DDBJ databases">
        <title>Microbial solvent formation.</title>
        <authorList>
            <person name="Poehlein A."/>
            <person name="Montoya Solano J.D."/>
            <person name="Flitsch S."/>
            <person name="Krabben P."/>
            <person name="Duerre P."/>
            <person name="Daniel R."/>
        </authorList>
    </citation>
    <scope>NUCLEOTIDE SEQUENCE [LARGE SCALE GENOMIC DNA]</scope>
    <source>
        <strain evidence="1 2">L1-8</strain>
    </source>
</reference>
<organism evidence="1 2">
    <name type="scientific">Clostridium saccharobutylicum</name>
    <dbReference type="NCBI Taxonomy" id="169679"/>
    <lineage>
        <taxon>Bacteria</taxon>
        <taxon>Bacillati</taxon>
        <taxon>Bacillota</taxon>
        <taxon>Clostridia</taxon>
        <taxon>Eubacteriales</taxon>
        <taxon>Clostridiaceae</taxon>
        <taxon>Clostridium</taxon>
    </lineage>
</organism>
<sequence length="57" mass="6823">MNKQIKNNFDEPNMHDGYYDYQGGYISYDPALLTEYYTVKGFEGKVRKKQDSESRWC</sequence>
<name>A0A1S8MY24_CLOSA</name>
<evidence type="ECO:0000313" key="2">
    <source>
        <dbReference type="Proteomes" id="UP000191154"/>
    </source>
</evidence>
<dbReference type="AlphaFoldDB" id="A0A1S8MY24"/>
<dbReference type="EMBL" id="LZYZ01000007">
    <property type="protein sequence ID" value="OOM09098.1"/>
    <property type="molecule type" value="Genomic_DNA"/>
</dbReference>
<protein>
    <submittedName>
        <fullName evidence="1">Uncharacterized protein</fullName>
    </submittedName>
</protein>
<proteinExistence type="predicted"/>
<dbReference type="RefSeq" id="WP_022746714.1">
    <property type="nucleotide sequence ID" value="NZ_CP016086.1"/>
</dbReference>